<sequence>MPHQTVDIYNINRRCESNKCILWKQILNILFIYFTRSQLKSFVYISIFQHKRQTFFFFHHFHPFKLFLFTIAMRTKKNTLVMFLVFLIILGLIGVTSCRHIKQETSSNRELIDERLRDRYSPMFLRSFTVIHGRGPKGKPKTSSSVHVVSRRLVPGGPNPLHN</sequence>
<protein>
    <submittedName>
        <fullName evidence="2">Uncharacterized protein</fullName>
    </submittedName>
</protein>
<dbReference type="AlphaFoldDB" id="A0A8J5YF66"/>
<name>A0A8J5YF66_9ROSI</name>
<dbReference type="PANTHER" id="PTHR35472">
    <property type="match status" value="1"/>
</dbReference>
<dbReference type="OrthoDB" id="10322565at2759"/>
<dbReference type="EMBL" id="JAHUZN010000012">
    <property type="protein sequence ID" value="KAG8476290.1"/>
    <property type="molecule type" value="Genomic_DNA"/>
</dbReference>
<keyword evidence="1" id="KW-0472">Membrane</keyword>
<keyword evidence="3" id="KW-1185">Reference proteome</keyword>
<reference evidence="2 3" key="1">
    <citation type="journal article" date="2021" name="bioRxiv">
        <title>The Gossypium anomalum genome as a resource for cotton improvement and evolutionary analysis of hybrid incompatibility.</title>
        <authorList>
            <person name="Grover C.E."/>
            <person name="Yuan D."/>
            <person name="Arick M.A."/>
            <person name="Miller E.R."/>
            <person name="Hu G."/>
            <person name="Peterson D.G."/>
            <person name="Wendel J.F."/>
            <person name="Udall J.A."/>
        </authorList>
    </citation>
    <scope>NUCLEOTIDE SEQUENCE [LARGE SCALE GENOMIC DNA]</scope>
    <source>
        <strain evidence="2">JFW-Udall</strain>
        <tissue evidence="2">Leaf</tissue>
    </source>
</reference>
<dbReference type="InterPro" id="IPR055317">
    <property type="entry name" value="CLE14-like"/>
</dbReference>
<dbReference type="Proteomes" id="UP000701853">
    <property type="component" value="Chromosome 12"/>
</dbReference>
<comment type="caution">
    <text evidence="2">The sequence shown here is derived from an EMBL/GenBank/DDBJ whole genome shotgun (WGS) entry which is preliminary data.</text>
</comment>
<evidence type="ECO:0000313" key="3">
    <source>
        <dbReference type="Proteomes" id="UP000701853"/>
    </source>
</evidence>
<dbReference type="PANTHER" id="PTHR35472:SF3">
    <property type="entry name" value="CLAVATA3_ESR (CLE) GENE FAMILY MEMBER MTCLE05"/>
    <property type="match status" value="1"/>
</dbReference>
<keyword evidence="1" id="KW-1133">Transmembrane helix</keyword>
<feature type="transmembrane region" description="Helical" evidence="1">
    <location>
        <begin position="79"/>
        <end position="98"/>
    </location>
</feature>
<evidence type="ECO:0000313" key="2">
    <source>
        <dbReference type="EMBL" id="KAG8476290.1"/>
    </source>
</evidence>
<gene>
    <name evidence="2" type="ORF">CXB51_033062</name>
</gene>
<evidence type="ECO:0000256" key="1">
    <source>
        <dbReference type="SAM" id="Phobius"/>
    </source>
</evidence>
<proteinExistence type="predicted"/>
<accession>A0A8J5YF66</accession>
<organism evidence="2 3">
    <name type="scientific">Gossypium anomalum</name>
    <dbReference type="NCBI Taxonomy" id="47600"/>
    <lineage>
        <taxon>Eukaryota</taxon>
        <taxon>Viridiplantae</taxon>
        <taxon>Streptophyta</taxon>
        <taxon>Embryophyta</taxon>
        <taxon>Tracheophyta</taxon>
        <taxon>Spermatophyta</taxon>
        <taxon>Magnoliopsida</taxon>
        <taxon>eudicotyledons</taxon>
        <taxon>Gunneridae</taxon>
        <taxon>Pentapetalae</taxon>
        <taxon>rosids</taxon>
        <taxon>malvids</taxon>
        <taxon>Malvales</taxon>
        <taxon>Malvaceae</taxon>
        <taxon>Malvoideae</taxon>
        <taxon>Gossypium</taxon>
    </lineage>
</organism>
<keyword evidence="1" id="KW-0812">Transmembrane</keyword>